<dbReference type="PANTHER" id="PTHR21253:SF0">
    <property type="entry name" value="F-BOX ONLY PROTEIN 11-RELATED"/>
    <property type="match status" value="1"/>
</dbReference>
<keyword evidence="4" id="KW-1185">Reference proteome</keyword>
<dbReference type="SMART" id="SM00718">
    <property type="entry name" value="DM4_12"/>
    <property type="match status" value="1"/>
</dbReference>
<gene>
    <name evidence="3" type="ORF">KR093_004498</name>
</gene>
<name>A0AAD4JT25_9MUSC</name>
<feature type="compositionally biased region" description="Acidic residues" evidence="1">
    <location>
        <begin position="221"/>
        <end position="234"/>
    </location>
</feature>
<proteinExistence type="predicted"/>
<dbReference type="AlphaFoldDB" id="A0AAD4JT25"/>
<dbReference type="PANTHER" id="PTHR21253">
    <property type="entry name" value="F-BOX ONLY PROTEIN 11-RELATED"/>
    <property type="match status" value="1"/>
</dbReference>
<organism evidence="3 4">
    <name type="scientific">Drosophila rubida</name>
    <dbReference type="NCBI Taxonomy" id="30044"/>
    <lineage>
        <taxon>Eukaryota</taxon>
        <taxon>Metazoa</taxon>
        <taxon>Ecdysozoa</taxon>
        <taxon>Arthropoda</taxon>
        <taxon>Hexapoda</taxon>
        <taxon>Insecta</taxon>
        <taxon>Pterygota</taxon>
        <taxon>Neoptera</taxon>
        <taxon>Endopterygota</taxon>
        <taxon>Diptera</taxon>
        <taxon>Brachycera</taxon>
        <taxon>Muscomorpha</taxon>
        <taxon>Ephydroidea</taxon>
        <taxon>Drosophilidae</taxon>
        <taxon>Drosophila</taxon>
    </lineage>
</organism>
<evidence type="ECO:0000313" key="3">
    <source>
        <dbReference type="EMBL" id="KAH8359132.1"/>
    </source>
</evidence>
<protein>
    <submittedName>
        <fullName evidence="3">Uncharacterized protein</fullName>
    </submittedName>
</protein>
<evidence type="ECO:0000313" key="4">
    <source>
        <dbReference type="Proteomes" id="UP001200034"/>
    </source>
</evidence>
<dbReference type="EMBL" id="JAJJHW010003409">
    <property type="protein sequence ID" value="KAH8359132.1"/>
    <property type="molecule type" value="Genomic_DNA"/>
</dbReference>
<evidence type="ECO:0000256" key="1">
    <source>
        <dbReference type="SAM" id="MobiDB-lite"/>
    </source>
</evidence>
<dbReference type="InterPro" id="IPR006631">
    <property type="entry name" value="DM4_12"/>
</dbReference>
<dbReference type="Pfam" id="PF07841">
    <property type="entry name" value="DM4_12"/>
    <property type="match status" value="1"/>
</dbReference>
<evidence type="ECO:0000256" key="2">
    <source>
        <dbReference type="SAM" id="SignalP"/>
    </source>
</evidence>
<accession>A0AAD4JT25</accession>
<keyword evidence="2" id="KW-0732">Signal</keyword>
<feature type="chain" id="PRO_5042149119" evidence="2">
    <location>
        <begin position="22"/>
        <end position="352"/>
    </location>
</feature>
<dbReference type="Proteomes" id="UP001200034">
    <property type="component" value="Unassembled WGS sequence"/>
</dbReference>
<sequence length="352" mass="41485">MRGCLLIRLLGLLAFIGLVLANKTELNHVVERVFSRQKRFVLFPKGSNLKFTGQLSKGLISRFPKGVNMNIEQACYYPVPSTREDVYPKRFRPRTTTTPVPLTTTEPTYVWIAGTDWRFKATPLKKPKPLKLHQRIDHRPDAPSYVDPAKWQKWSKYGQQYKDWTPAEKYTQYEKYGQRYKNWSQAGQQYKQPSKWSKWTTASPQWSNHGTRWHRSTADRIEEESEPYDPETAEYEATSYPDLEHLTDWRHYHAHRDRRQLFEQFGGFTKLLGFDMKSCILRAICDSKRLLLPPGYSMLQDIVRVIFTMPTVSGVEDDYSRIMRMPPEDCDRQFRDQCKLNLLAWLLGMNKT</sequence>
<reference evidence="3" key="1">
    <citation type="journal article" date="2021" name="Mol. Ecol. Resour.">
        <title>Phylogenomic analyses of the genus Drosophila reveals genomic signals of climate adaptation.</title>
        <authorList>
            <person name="Li F."/>
            <person name="Rane R.V."/>
            <person name="Luria V."/>
            <person name="Xiong Z."/>
            <person name="Chen J."/>
            <person name="Li Z."/>
            <person name="Catullo R.A."/>
            <person name="Griffin P.C."/>
            <person name="Schiffer M."/>
            <person name="Pearce S."/>
            <person name="Lee S.F."/>
            <person name="McElroy K."/>
            <person name="Stocker A."/>
            <person name="Shirriffs J."/>
            <person name="Cockerell F."/>
            <person name="Coppin C."/>
            <person name="Sgro C.M."/>
            <person name="Karger A."/>
            <person name="Cain J.W."/>
            <person name="Weber J.A."/>
            <person name="Santpere G."/>
            <person name="Kirschner M.W."/>
            <person name="Hoffmann A.A."/>
            <person name="Oakeshott J.G."/>
            <person name="Zhang G."/>
        </authorList>
    </citation>
    <scope>NUCLEOTIDE SEQUENCE</scope>
    <source>
        <strain evidence="3">BGI-SZ-2011g</strain>
    </source>
</reference>
<comment type="caution">
    <text evidence="3">The sequence shown here is derived from an EMBL/GenBank/DDBJ whole genome shotgun (WGS) entry which is preliminary data.</text>
</comment>
<feature type="region of interest" description="Disordered" evidence="1">
    <location>
        <begin position="208"/>
        <end position="234"/>
    </location>
</feature>
<feature type="signal peptide" evidence="2">
    <location>
        <begin position="1"/>
        <end position="21"/>
    </location>
</feature>